<organism evidence="6 7">
    <name type="scientific">Eptatretus burgeri</name>
    <name type="common">Inshore hagfish</name>
    <dbReference type="NCBI Taxonomy" id="7764"/>
    <lineage>
        <taxon>Eukaryota</taxon>
        <taxon>Metazoa</taxon>
        <taxon>Chordata</taxon>
        <taxon>Craniata</taxon>
        <taxon>Vertebrata</taxon>
        <taxon>Cyclostomata</taxon>
        <taxon>Myxini</taxon>
        <taxon>Myxiniformes</taxon>
        <taxon>Myxinidae</taxon>
        <taxon>Eptatretinae</taxon>
        <taxon>Eptatretus</taxon>
    </lineage>
</organism>
<evidence type="ECO:0000256" key="3">
    <source>
        <dbReference type="ARBA" id="ARBA00022949"/>
    </source>
</evidence>
<dbReference type="Pfam" id="PF10226">
    <property type="entry name" value="CCDC85"/>
    <property type="match status" value="1"/>
</dbReference>
<feature type="region of interest" description="Disordered" evidence="5">
    <location>
        <begin position="266"/>
        <end position="316"/>
    </location>
</feature>
<reference evidence="6" key="1">
    <citation type="submission" date="2025-05" db="UniProtKB">
        <authorList>
            <consortium name="Ensembl"/>
        </authorList>
    </citation>
    <scope>IDENTIFICATION</scope>
</reference>
<name>A0A8C4RBD0_EPTBU</name>
<evidence type="ECO:0000256" key="1">
    <source>
        <dbReference type="ARBA" id="ARBA00004536"/>
    </source>
</evidence>
<comment type="subcellular location">
    <subcellularLocation>
        <location evidence="1">Cell junction</location>
        <location evidence="1">Adherens junction</location>
    </subcellularLocation>
</comment>
<comment type="similarity">
    <text evidence="2">Belongs to the CCDC85 family.</text>
</comment>
<evidence type="ECO:0000313" key="6">
    <source>
        <dbReference type="Ensembl" id="ENSEBUP00000027868.1"/>
    </source>
</evidence>
<proteinExistence type="inferred from homology"/>
<dbReference type="GO" id="GO:0005912">
    <property type="term" value="C:adherens junction"/>
    <property type="evidence" value="ECO:0007669"/>
    <property type="project" value="UniProtKB-SubCell"/>
</dbReference>
<dbReference type="GeneTree" id="ENSGT00940000159071"/>
<dbReference type="PANTHER" id="PTHR13546">
    <property type="entry name" value="RE60986P"/>
    <property type="match status" value="1"/>
</dbReference>
<feature type="region of interest" description="Disordered" evidence="5">
    <location>
        <begin position="1"/>
        <end position="21"/>
    </location>
</feature>
<evidence type="ECO:0000256" key="5">
    <source>
        <dbReference type="SAM" id="MobiDB-lite"/>
    </source>
</evidence>
<dbReference type="Ensembl" id="ENSEBUT00000028444.1">
    <property type="protein sequence ID" value="ENSEBUP00000027868.1"/>
    <property type="gene ID" value="ENSEBUG00000017042.1"/>
</dbReference>
<keyword evidence="7" id="KW-1185">Reference proteome</keyword>
<keyword evidence="4" id="KW-0175">Coiled coil</keyword>
<sequence length="409" mass="45040">MLSSSTLGQMRHQCRGEATRSGGSDLTVTAQVELEFRVRKQVLVTCSEERNVTGCFYPKLKCVVVSGRVPVESQRSCRGKSAVVCRRHRRVEEELRGYRPFCDVTSVAQSSFRGQLLGRTRASRGRTRHSAGGQGRMASGAPTPRGSDRSPERTADSTQIRLVAQRLRGENRELRELCCFLDSERHKARWLARQWSRFGRQAAVTVSGELSTCLHKLRQLEARQDALLRENTELKELCWMLDMERSTGSLTLSSGHIPMTGSGSFSAAGMEAPPSKIAPLSSTLTSPTKQAAHLSSTFSTGGSKNNDTEVEDGGKLEKSLKTSEILSQRSALSESFRPRKLVSSLSEPGYLHSLATNGSTLSARARDQQDVVTWSQKQPSIFPQSFTVMPFQLAGLTGLLSWQVICKLS</sequence>
<evidence type="ECO:0000256" key="4">
    <source>
        <dbReference type="ARBA" id="ARBA00023054"/>
    </source>
</evidence>
<feature type="compositionally biased region" description="Polar residues" evidence="5">
    <location>
        <begin position="280"/>
        <end position="305"/>
    </location>
</feature>
<dbReference type="Ensembl" id="ENSEBUT00000028443.1">
    <property type="protein sequence ID" value="ENSEBUP00000027867.1"/>
    <property type="gene ID" value="ENSEBUG00000017042.1"/>
</dbReference>
<feature type="region of interest" description="Disordered" evidence="5">
    <location>
        <begin position="118"/>
        <end position="157"/>
    </location>
</feature>
<dbReference type="AlphaFoldDB" id="A0A8C4RBD0"/>
<dbReference type="Proteomes" id="UP000694388">
    <property type="component" value="Unplaced"/>
</dbReference>
<feature type="compositionally biased region" description="Basic and acidic residues" evidence="5">
    <location>
        <begin position="146"/>
        <end position="155"/>
    </location>
</feature>
<protein>
    <submittedName>
        <fullName evidence="6">Coiled-coil domain containing 85C</fullName>
    </submittedName>
</protein>
<dbReference type="InterPro" id="IPR019359">
    <property type="entry name" value="CCDC85"/>
</dbReference>
<keyword evidence="3" id="KW-0965">Cell junction</keyword>
<accession>A0A8C4RBD0</accession>
<evidence type="ECO:0000256" key="2">
    <source>
        <dbReference type="ARBA" id="ARBA00009052"/>
    </source>
</evidence>
<evidence type="ECO:0000313" key="7">
    <source>
        <dbReference type="Proteomes" id="UP000694388"/>
    </source>
</evidence>
<dbReference type="PANTHER" id="PTHR13546:SF15">
    <property type="entry name" value="CCDC85"/>
    <property type="match status" value="1"/>
</dbReference>